<feature type="region of interest" description="Disordered" evidence="1">
    <location>
        <begin position="43"/>
        <end position="63"/>
    </location>
</feature>
<dbReference type="Proteomes" id="UP000811619">
    <property type="component" value="Unassembled WGS sequence"/>
</dbReference>
<evidence type="ECO:0000313" key="2">
    <source>
        <dbReference type="EMBL" id="KAG5923719.1"/>
    </source>
</evidence>
<gene>
    <name evidence="2" type="ORF">E4U42_004852</name>
</gene>
<proteinExistence type="predicted"/>
<comment type="caution">
    <text evidence="2">The sequence shown here is derived from an EMBL/GenBank/DDBJ whole genome shotgun (WGS) entry which is preliminary data.</text>
</comment>
<feature type="non-terminal residue" evidence="2">
    <location>
        <position position="1"/>
    </location>
</feature>
<evidence type="ECO:0000313" key="3">
    <source>
        <dbReference type="Proteomes" id="UP000811619"/>
    </source>
</evidence>
<keyword evidence="3" id="KW-1185">Reference proteome</keyword>
<dbReference type="EMBL" id="SRPY01000438">
    <property type="protein sequence ID" value="KAG5923719.1"/>
    <property type="molecule type" value="Genomic_DNA"/>
</dbReference>
<organism evidence="2 3">
    <name type="scientific">Claviceps africana</name>
    <dbReference type="NCBI Taxonomy" id="83212"/>
    <lineage>
        <taxon>Eukaryota</taxon>
        <taxon>Fungi</taxon>
        <taxon>Dikarya</taxon>
        <taxon>Ascomycota</taxon>
        <taxon>Pezizomycotina</taxon>
        <taxon>Sordariomycetes</taxon>
        <taxon>Hypocreomycetidae</taxon>
        <taxon>Hypocreales</taxon>
        <taxon>Clavicipitaceae</taxon>
        <taxon>Claviceps</taxon>
    </lineage>
</organism>
<evidence type="ECO:0000256" key="1">
    <source>
        <dbReference type="SAM" id="MobiDB-lite"/>
    </source>
</evidence>
<reference evidence="2" key="1">
    <citation type="journal article" date="2020" name="bioRxiv">
        <title>Whole genome comparisons of ergot fungi reveals the divergence and evolution of species within the genus Claviceps are the result of varying mechanisms driving genome evolution and host range expansion.</title>
        <authorList>
            <person name="Wyka S.A."/>
            <person name="Mondo S.J."/>
            <person name="Liu M."/>
            <person name="Dettman J."/>
            <person name="Nalam V."/>
            <person name="Broders K.D."/>
        </authorList>
    </citation>
    <scope>NUCLEOTIDE SEQUENCE</scope>
    <source>
        <strain evidence="2">CCC 489</strain>
    </source>
</reference>
<protein>
    <submittedName>
        <fullName evidence="2">Uncharacterized protein</fullName>
    </submittedName>
</protein>
<dbReference type="AlphaFoldDB" id="A0A8K0J4M0"/>
<sequence>DEAQQAPPAPAARRPRAGGLFLASRCPVGTNATLQLRDRLWTASGPPWPASGPPKADKAANHKPIRRLARLPDGDLTGSTGHACAYNASPRVLRTWRGQAAAQ</sequence>
<name>A0A8K0J4M0_9HYPO</name>
<accession>A0A8K0J4M0</accession>